<dbReference type="EMBL" id="JADPUN010000422">
    <property type="protein sequence ID" value="MBF9135151.1"/>
    <property type="molecule type" value="Genomic_DNA"/>
</dbReference>
<proteinExistence type="predicted"/>
<organism evidence="1 2">
    <name type="scientific">Plantactinospora alkalitolerans</name>
    <dbReference type="NCBI Taxonomy" id="2789879"/>
    <lineage>
        <taxon>Bacteria</taxon>
        <taxon>Bacillati</taxon>
        <taxon>Actinomycetota</taxon>
        <taxon>Actinomycetes</taxon>
        <taxon>Micromonosporales</taxon>
        <taxon>Micromonosporaceae</taxon>
        <taxon>Plantactinospora</taxon>
    </lineage>
</organism>
<evidence type="ECO:0000313" key="1">
    <source>
        <dbReference type="EMBL" id="MBF9135151.1"/>
    </source>
</evidence>
<comment type="caution">
    <text evidence="1">The sequence shown here is derived from an EMBL/GenBank/DDBJ whole genome shotgun (WGS) entry which is preliminary data.</text>
</comment>
<accession>A0ABS0HA66</accession>
<sequence>MADGTLIEFFDQPVLGEDGLVTLGRWGGWLVQVMPMLYNDRLILTPQSFQSVYDFGWCYPKGGAAELAARVWDPEVQGEPAGFTKAVGNARRRPGERCASA</sequence>
<evidence type="ECO:0000313" key="2">
    <source>
        <dbReference type="Proteomes" id="UP000638560"/>
    </source>
</evidence>
<protein>
    <submittedName>
        <fullName evidence="1">Uncharacterized protein</fullName>
    </submittedName>
</protein>
<gene>
    <name evidence="1" type="ORF">I0C86_40445</name>
</gene>
<dbReference type="Proteomes" id="UP000638560">
    <property type="component" value="Unassembled WGS sequence"/>
</dbReference>
<keyword evidence="2" id="KW-1185">Reference proteome</keyword>
<reference evidence="1 2" key="1">
    <citation type="submission" date="2020-11" db="EMBL/GenBank/DDBJ databases">
        <title>A novel isolate from a Black sea contaminated sediment with potential to produce alkanes: Plantactinospora alkalitolerans sp. nov.</title>
        <authorList>
            <person name="Carro L."/>
            <person name="Veyisoglu A."/>
            <person name="Guven K."/>
            <person name="Schumann P."/>
            <person name="Klenk H.-P."/>
            <person name="Sahin N."/>
        </authorList>
    </citation>
    <scope>NUCLEOTIDE SEQUENCE [LARGE SCALE GENOMIC DNA]</scope>
    <source>
        <strain evidence="1 2">S1510</strain>
    </source>
</reference>
<name>A0ABS0HA66_9ACTN</name>
<dbReference type="RefSeq" id="WP_196206613.1">
    <property type="nucleotide sequence ID" value="NZ_JADPUN010000422.1"/>
</dbReference>